<evidence type="ECO:0000256" key="8">
    <source>
        <dbReference type="ARBA" id="ARBA00023186"/>
    </source>
</evidence>
<evidence type="ECO:0000256" key="5">
    <source>
        <dbReference type="ARBA" id="ARBA00022927"/>
    </source>
</evidence>
<keyword evidence="4 9" id="KW-0812">Transmembrane</keyword>
<comment type="similarity">
    <text evidence="9">Belongs to the OXA1/ALB3/YidC family.</text>
</comment>
<evidence type="ECO:0000256" key="3">
    <source>
        <dbReference type="ARBA" id="ARBA00022475"/>
    </source>
</evidence>
<evidence type="ECO:0000256" key="1">
    <source>
        <dbReference type="ARBA" id="ARBA00004651"/>
    </source>
</evidence>
<dbReference type="CDD" id="cd20070">
    <property type="entry name" value="5TM_YidC_Alb3"/>
    <property type="match status" value="1"/>
</dbReference>
<dbReference type="GO" id="GO:0032977">
    <property type="term" value="F:membrane insertase activity"/>
    <property type="evidence" value="ECO:0007669"/>
    <property type="project" value="InterPro"/>
</dbReference>
<keyword evidence="7 10" id="KW-0472">Membrane</keyword>
<evidence type="ECO:0000256" key="7">
    <source>
        <dbReference type="ARBA" id="ARBA00023136"/>
    </source>
</evidence>
<feature type="transmembrane region" description="Helical" evidence="10">
    <location>
        <begin position="199"/>
        <end position="222"/>
    </location>
</feature>
<comment type="caution">
    <text evidence="12">The sequence shown here is derived from an EMBL/GenBank/DDBJ whole genome shotgun (WGS) entry which is preliminary data.</text>
</comment>
<evidence type="ECO:0000313" key="13">
    <source>
        <dbReference type="Proteomes" id="UP000178911"/>
    </source>
</evidence>
<keyword evidence="6 10" id="KW-1133">Transmembrane helix</keyword>
<dbReference type="InterPro" id="IPR028055">
    <property type="entry name" value="YidC/Oxa/ALB_C"/>
</dbReference>
<dbReference type="EMBL" id="MGKJ01000001">
    <property type="protein sequence ID" value="OGN25453.1"/>
    <property type="molecule type" value="Genomic_DNA"/>
</dbReference>
<evidence type="ECO:0000313" key="12">
    <source>
        <dbReference type="EMBL" id="OGN25453.1"/>
    </source>
</evidence>
<evidence type="ECO:0000256" key="6">
    <source>
        <dbReference type="ARBA" id="ARBA00022989"/>
    </source>
</evidence>
<dbReference type="InterPro" id="IPR047196">
    <property type="entry name" value="YidC_ALB_C"/>
</dbReference>
<dbReference type="NCBIfam" id="TIGR03592">
    <property type="entry name" value="yidC_oxa1_cterm"/>
    <property type="match status" value="1"/>
</dbReference>
<feature type="domain" description="Membrane insertase YidC/Oxa/ALB C-terminal" evidence="11">
    <location>
        <begin position="32"/>
        <end position="235"/>
    </location>
</feature>
<keyword evidence="5" id="KW-0653">Protein transport</keyword>
<keyword evidence="8" id="KW-0143">Chaperone</keyword>
<accession>A0A1F8GJE4</accession>
<keyword evidence="3" id="KW-1003">Cell membrane</keyword>
<dbReference type="GO" id="GO:0005886">
    <property type="term" value="C:plasma membrane"/>
    <property type="evidence" value="ECO:0007669"/>
    <property type="project" value="UniProtKB-SubCell"/>
</dbReference>
<name>A0A1F8GJE4_9BACT</name>
<protein>
    <recommendedName>
        <fullName evidence="11">Membrane insertase YidC/Oxa/ALB C-terminal domain-containing protein</fullName>
    </recommendedName>
</protein>
<dbReference type="PANTHER" id="PTHR12428">
    <property type="entry name" value="OXA1"/>
    <property type="match status" value="1"/>
</dbReference>
<comment type="subcellular location">
    <subcellularLocation>
        <location evidence="1">Cell membrane</location>
        <topology evidence="1">Multi-pass membrane protein</topology>
    </subcellularLocation>
    <subcellularLocation>
        <location evidence="9">Membrane</location>
        <topology evidence="9">Multi-pass membrane protein</topology>
    </subcellularLocation>
</comment>
<dbReference type="Proteomes" id="UP000178911">
    <property type="component" value="Unassembled WGS sequence"/>
</dbReference>
<dbReference type="Pfam" id="PF02096">
    <property type="entry name" value="60KD_IMP"/>
    <property type="match status" value="1"/>
</dbReference>
<feature type="transmembrane region" description="Helical" evidence="10">
    <location>
        <begin position="142"/>
        <end position="166"/>
    </location>
</feature>
<dbReference type="PANTHER" id="PTHR12428:SF65">
    <property type="entry name" value="CYTOCHROME C OXIDASE ASSEMBLY PROTEIN COX18, MITOCHONDRIAL"/>
    <property type="match status" value="1"/>
</dbReference>
<dbReference type="STRING" id="1802695.A3A13_03110"/>
<evidence type="ECO:0000256" key="9">
    <source>
        <dbReference type="RuleBase" id="RU003945"/>
    </source>
</evidence>
<proteinExistence type="inferred from homology"/>
<sequence>MFGNIYTNFVYEPLYNGLVFLLSLLPEPANAGIAIILFTVVVKVVLLPLSRVAIETQLKMKEIEPELSKIKAQYKGNREQLSLKTMALYKEKGINPFSGFFLILIQIPIIFALYKIFLFGGLPEFNFEFLYSFTPVPAAVNMSFLGTDLVAKSYIFALLAGVSQFLQAKYAMPPMSNSKSTEKSFQNDLARSMHMQMKYVLPIFVFFISYHIAAAASLYWIASNIFAIFQELVLRKKIFSSSSQNIRVAKLK</sequence>
<organism evidence="12 13">
    <name type="scientific">Candidatus Yanofskybacteria bacterium RIFCSPLOWO2_01_FULL_43_22</name>
    <dbReference type="NCBI Taxonomy" id="1802695"/>
    <lineage>
        <taxon>Bacteria</taxon>
        <taxon>Candidatus Yanofskyibacteriota</taxon>
    </lineage>
</organism>
<evidence type="ECO:0000259" key="11">
    <source>
        <dbReference type="Pfam" id="PF02096"/>
    </source>
</evidence>
<evidence type="ECO:0000256" key="4">
    <source>
        <dbReference type="ARBA" id="ARBA00022692"/>
    </source>
</evidence>
<dbReference type="GO" id="GO:0051205">
    <property type="term" value="P:protein insertion into membrane"/>
    <property type="evidence" value="ECO:0007669"/>
    <property type="project" value="TreeGrafter"/>
</dbReference>
<evidence type="ECO:0000256" key="10">
    <source>
        <dbReference type="SAM" id="Phobius"/>
    </source>
</evidence>
<feature type="transmembrane region" description="Helical" evidence="10">
    <location>
        <begin position="100"/>
        <end position="122"/>
    </location>
</feature>
<dbReference type="AlphaFoldDB" id="A0A1F8GJE4"/>
<gene>
    <name evidence="12" type="ORF">A3A13_03110</name>
</gene>
<reference evidence="12 13" key="1">
    <citation type="journal article" date="2016" name="Nat. Commun.">
        <title>Thousands of microbial genomes shed light on interconnected biogeochemical processes in an aquifer system.</title>
        <authorList>
            <person name="Anantharaman K."/>
            <person name="Brown C.T."/>
            <person name="Hug L.A."/>
            <person name="Sharon I."/>
            <person name="Castelle C.J."/>
            <person name="Probst A.J."/>
            <person name="Thomas B.C."/>
            <person name="Singh A."/>
            <person name="Wilkins M.J."/>
            <person name="Karaoz U."/>
            <person name="Brodie E.L."/>
            <person name="Williams K.H."/>
            <person name="Hubbard S.S."/>
            <person name="Banfield J.F."/>
        </authorList>
    </citation>
    <scope>NUCLEOTIDE SEQUENCE [LARGE SCALE GENOMIC DNA]</scope>
</reference>
<dbReference type="InterPro" id="IPR001708">
    <property type="entry name" value="YidC/ALB3/OXA1/COX18"/>
</dbReference>
<evidence type="ECO:0000256" key="2">
    <source>
        <dbReference type="ARBA" id="ARBA00022448"/>
    </source>
</evidence>
<feature type="transmembrane region" description="Helical" evidence="10">
    <location>
        <begin position="31"/>
        <end position="54"/>
    </location>
</feature>
<dbReference type="GO" id="GO:0015031">
    <property type="term" value="P:protein transport"/>
    <property type="evidence" value="ECO:0007669"/>
    <property type="project" value="UniProtKB-KW"/>
</dbReference>
<keyword evidence="2" id="KW-0813">Transport</keyword>